<gene>
    <name evidence="1" type="ORF">J3D65DRAFT_132549</name>
</gene>
<protein>
    <submittedName>
        <fullName evidence="1">Uncharacterized protein</fullName>
    </submittedName>
</protein>
<comment type="caution">
    <text evidence="1">The sequence shown here is derived from an EMBL/GenBank/DDBJ whole genome shotgun (WGS) entry which is preliminary data.</text>
</comment>
<keyword evidence="2" id="KW-1185">Reference proteome</keyword>
<evidence type="ECO:0000313" key="2">
    <source>
        <dbReference type="Proteomes" id="UP001360953"/>
    </source>
</evidence>
<dbReference type="Proteomes" id="UP001360953">
    <property type="component" value="Unassembled WGS sequence"/>
</dbReference>
<accession>A0ABR1L622</accession>
<dbReference type="GeneID" id="92026814"/>
<reference evidence="1 2" key="1">
    <citation type="submission" date="2024-04" db="EMBL/GenBank/DDBJ databases">
        <title>Phyllosticta paracitricarpa is synonymous to the EU quarantine fungus P. citricarpa based on phylogenomic analyses.</title>
        <authorList>
            <consortium name="Lawrence Berkeley National Laboratory"/>
            <person name="Van ingen-buijs V.A."/>
            <person name="Van westerhoven A.C."/>
            <person name="Haridas S."/>
            <person name="Skiadas P."/>
            <person name="Martin F."/>
            <person name="Groenewald J.Z."/>
            <person name="Crous P.W."/>
            <person name="Seidl M.F."/>
        </authorList>
    </citation>
    <scope>NUCLEOTIDE SEQUENCE [LARGE SCALE GENOMIC DNA]</scope>
    <source>
        <strain evidence="1 2">CPC 17464</strain>
    </source>
</reference>
<sequence length="276" mass="30363">MNASLAQLWGEEVVSESGGGARTEAKRNKAADQSRRAPFCVSSKSNYCQASHVRAQPHLIRTSLFPCHHGSTQSMHQSINQSISSQSIIIQSIRFRPASHRIAASPAPNSQCVRLLLLFLAQNQRRNRSRFCCLLQMSSWICLVCLRDPAQPCHALPAVTSELRCGPSLLAAVADQCVAHSLPLDVSAVFDANCSAAPGSMRIKVSSKQRGQSISFRRPIHDTHTLVDTSQAPCPTRVAERSNLRPPRHPSSCRCCICFCHEVCCCCKTRDQILLF</sequence>
<dbReference type="EMBL" id="JBBPEH010000013">
    <property type="protein sequence ID" value="KAK7530682.1"/>
    <property type="molecule type" value="Genomic_DNA"/>
</dbReference>
<organism evidence="1 2">
    <name type="scientific">Phyllosticta citribraziliensis</name>
    <dbReference type="NCBI Taxonomy" id="989973"/>
    <lineage>
        <taxon>Eukaryota</taxon>
        <taxon>Fungi</taxon>
        <taxon>Dikarya</taxon>
        <taxon>Ascomycota</taxon>
        <taxon>Pezizomycotina</taxon>
        <taxon>Dothideomycetes</taxon>
        <taxon>Dothideomycetes incertae sedis</taxon>
        <taxon>Botryosphaeriales</taxon>
        <taxon>Phyllostictaceae</taxon>
        <taxon>Phyllosticta</taxon>
    </lineage>
</organism>
<evidence type="ECO:0000313" key="1">
    <source>
        <dbReference type="EMBL" id="KAK7530682.1"/>
    </source>
</evidence>
<dbReference type="RefSeq" id="XP_066650755.1">
    <property type="nucleotide sequence ID" value="XM_066793908.1"/>
</dbReference>
<name>A0ABR1L622_9PEZI</name>
<proteinExistence type="predicted"/>